<comment type="caution">
    <text evidence="2">The sequence shown here is derived from an EMBL/GenBank/DDBJ whole genome shotgun (WGS) entry which is preliminary data.</text>
</comment>
<feature type="non-terminal residue" evidence="2">
    <location>
        <position position="1"/>
    </location>
</feature>
<dbReference type="GO" id="GO:0046983">
    <property type="term" value="F:protein dimerization activity"/>
    <property type="evidence" value="ECO:0007669"/>
    <property type="project" value="InterPro"/>
</dbReference>
<sequence>QPEISLKKDPLVWWDLHSKKFPVLSKLARIYLAVPATFNPSERLFSDAGNLMTSKRTHISPELFKRMLFLKRNIDQYQNIHPE</sequence>
<feature type="domain" description="HAT C-terminal dimerisation" evidence="1">
    <location>
        <begin position="8"/>
        <end position="74"/>
    </location>
</feature>
<evidence type="ECO:0000313" key="2">
    <source>
        <dbReference type="EMBL" id="CAG8839523.1"/>
    </source>
</evidence>
<reference evidence="2" key="1">
    <citation type="submission" date="2021-06" db="EMBL/GenBank/DDBJ databases">
        <authorList>
            <person name="Kallberg Y."/>
            <person name="Tangrot J."/>
            <person name="Rosling A."/>
        </authorList>
    </citation>
    <scope>NUCLEOTIDE SEQUENCE</scope>
    <source>
        <strain evidence="2">FL966</strain>
    </source>
</reference>
<evidence type="ECO:0000259" key="1">
    <source>
        <dbReference type="Pfam" id="PF05699"/>
    </source>
</evidence>
<dbReference type="GO" id="GO:0005634">
    <property type="term" value="C:nucleus"/>
    <property type="evidence" value="ECO:0007669"/>
    <property type="project" value="TreeGrafter"/>
</dbReference>
<dbReference type="EMBL" id="CAJVQA010087425">
    <property type="protein sequence ID" value="CAG8839523.1"/>
    <property type="molecule type" value="Genomic_DNA"/>
</dbReference>
<organism evidence="2 3">
    <name type="scientific">Cetraspora pellucida</name>
    <dbReference type="NCBI Taxonomy" id="1433469"/>
    <lineage>
        <taxon>Eukaryota</taxon>
        <taxon>Fungi</taxon>
        <taxon>Fungi incertae sedis</taxon>
        <taxon>Mucoromycota</taxon>
        <taxon>Glomeromycotina</taxon>
        <taxon>Glomeromycetes</taxon>
        <taxon>Diversisporales</taxon>
        <taxon>Gigasporaceae</taxon>
        <taxon>Cetraspora</taxon>
    </lineage>
</organism>
<keyword evidence="3" id="KW-1185">Reference proteome</keyword>
<evidence type="ECO:0000313" key="3">
    <source>
        <dbReference type="Proteomes" id="UP000789759"/>
    </source>
</evidence>
<dbReference type="InterPro" id="IPR008906">
    <property type="entry name" value="HATC_C_dom"/>
</dbReference>
<dbReference type="Pfam" id="PF05699">
    <property type="entry name" value="Dimer_Tnp_hAT"/>
    <property type="match status" value="1"/>
</dbReference>
<accession>A0A9N9KJ03</accession>
<dbReference type="AlphaFoldDB" id="A0A9N9KJ03"/>
<protein>
    <submittedName>
        <fullName evidence="2">14453_t:CDS:1</fullName>
    </submittedName>
</protein>
<dbReference type="GO" id="GO:0006357">
    <property type="term" value="P:regulation of transcription by RNA polymerase II"/>
    <property type="evidence" value="ECO:0007669"/>
    <property type="project" value="TreeGrafter"/>
</dbReference>
<dbReference type="SUPFAM" id="SSF53098">
    <property type="entry name" value="Ribonuclease H-like"/>
    <property type="match status" value="1"/>
</dbReference>
<dbReference type="PANTHER" id="PTHR46169">
    <property type="entry name" value="DNA REPLICATION-RELATED ELEMENT FACTOR, ISOFORM A"/>
    <property type="match status" value="1"/>
</dbReference>
<dbReference type="InterPro" id="IPR012337">
    <property type="entry name" value="RNaseH-like_sf"/>
</dbReference>
<dbReference type="PANTHER" id="PTHR46169:SF29">
    <property type="entry name" value="DNA REPLICATION-RELATED ELEMENT FACTOR, ISOFORM A"/>
    <property type="match status" value="1"/>
</dbReference>
<dbReference type="Proteomes" id="UP000789759">
    <property type="component" value="Unassembled WGS sequence"/>
</dbReference>
<dbReference type="InterPro" id="IPR052717">
    <property type="entry name" value="Vacuolar_transposase_reg"/>
</dbReference>
<gene>
    <name evidence="2" type="ORF">CPELLU_LOCUS21873</name>
</gene>
<name>A0A9N9KJ03_9GLOM</name>
<dbReference type="OrthoDB" id="2409584at2759"/>
<proteinExistence type="predicted"/>